<organism evidence="2 3">
    <name type="scientific">Talaromyces islandicus</name>
    <name type="common">Penicillium islandicum</name>
    <dbReference type="NCBI Taxonomy" id="28573"/>
    <lineage>
        <taxon>Eukaryota</taxon>
        <taxon>Fungi</taxon>
        <taxon>Dikarya</taxon>
        <taxon>Ascomycota</taxon>
        <taxon>Pezizomycotina</taxon>
        <taxon>Eurotiomycetes</taxon>
        <taxon>Eurotiomycetidae</taxon>
        <taxon>Eurotiales</taxon>
        <taxon>Trichocomaceae</taxon>
        <taxon>Talaromyces</taxon>
        <taxon>Talaromyces sect. Islandici</taxon>
    </lineage>
</organism>
<dbReference type="GO" id="GO:0016020">
    <property type="term" value="C:membrane"/>
    <property type="evidence" value="ECO:0007669"/>
    <property type="project" value="TreeGrafter"/>
</dbReference>
<dbReference type="SUPFAM" id="SSF53474">
    <property type="entry name" value="alpha/beta-Hydrolases"/>
    <property type="match status" value="1"/>
</dbReference>
<feature type="domain" description="AB hydrolase-1" evidence="1">
    <location>
        <begin position="33"/>
        <end position="256"/>
    </location>
</feature>
<dbReference type="Proteomes" id="UP000054383">
    <property type="component" value="Unassembled WGS sequence"/>
</dbReference>
<sequence length="271" mass="30986">MPTPNTLTKETRFISFKDMKVLYDSYGTGDRALVFIHGWTCNRALWAAQEPLYTKYRSILIDLPGHGDSEAPWGIDYNHEFFARAINAILLQEKLKDSVLIGHSLGGPLATMTLRLFPEKVAGIFYVDSFWDIPQAYLTIEERKKLGENLQGDAFFLKTIDSLFVDKNDPDGSIRKAVTDVMVRTPTHVRASVVANSVTHQWRYDDVRNIPAFHIVTSQFSNIDKTWVHHIPQLRVEVWEGSGHFLHMETPQRFNNALVQFLVDNSLLQPV</sequence>
<dbReference type="EMBL" id="CVMT01000003">
    <property type="protein sequence ID" value="CRG87874.1"/>
    <property type="molecule type" value="Genomic_DNA"/>
</dbReference>
<keyword evidence="3" id="KW-1185">Reference proteome</keyword>
<dbReference type="OrthoDB" id="408373at2759"/>
<gene>
    <name evidence="2" type="ORF">PISL3812_04895</name>
</gene>
<dbReference type="Gene3D" id="3.40.50.1820">
    <property type="entry name" value="alpha/beta hydrolase"/>
    <property type="match status" value="1"/>
</dbReference>
<name>A0A0U1LWU0_TALIS</name>
<dbReference type="InterPro" id="IPR029058">
    <property type="entry name" value="AB_hydrolase_fold"/>
</dbReference>
<proteinExistence type="predicted"/>
<evidence type="ECO:0000313" key="3">
    <source>
        <dbReference type="Proteomes" id="UP000054383"/>
    </source>
</evidence>
<accession>A0A0U1LWU0</accession>
<reference evidence="2 3" key="1">
    <citation type="submission" date="2015-04" db="EMBL/GenBank/DDBJ databases">
        <authorList>
            <person name="Syromyatnikov M.Y."/>
            <person name="Popov V.N."/>
        </authorList>
    </citation>
    <scope>NUCLEOTIDE SEQUENCE [LARGE SCALE GENOMIC DNA]</scope>
    <source>
        <strain evidence="2">WF-38-12</strain>
    </source>
</reference>
<dbReference type="AlphaFoldDB" id="A0A0U1LWU0"/>
<dbReference type="Pfam" id="PF12697">
    <property type="entry name" value="Abhydrolase_6"/>
    <property type="match status" value="1"/>
</dbReference>
<evidence type="ECO:0000313" key="2">
    <source>
        <dbReference type="EMBL" id="CRG87874.1"/>
    </source>
</evidence>
<dbReference type="PANTHER" id="PTHR43798:SF33">
    <property type="entry name" value="HYDROLASE, PUTATIVE (AFU_ORTHOLOGUE AFUA_2G14860)-RELATED"/>
    <property type="match status" value="1"/>
</dbReference>
<dbReference type="InterPro" id="IPR000073">
    <property type="entry name" value="AB_hydrolase_1"/>
</dbReference>
<dbReference type="InterPro" id="IPR050266">
    <property type="entry name" value="AB_hydrolase_sf"/>
</dbReference>
<evidence type="ECO:0000259" key="1">
    <source>
        <dbReference type="Pfam" id="PF12697"/>
    </source>
</evidence>
<dbReference type="PANTHER" id="PTHR43798">
    <property type="entry name" value="MONOACYLGLYCEROL LIPASE"/>
    <property type="match status" value="1"/>
</dbReference>
<dbReference type="STRING" id="28573.A0A0U1LWU0"/>
<protein>
    <recommendedName>
        <fullName evidence="1">AB hydrolase-1 domain-containing protein</fullName>
    </recommendedName>
</protein>